<reference evidence="4" key="2">
    <citation type="submission" date="2023-06" db="EMBL/GenBank/DDBJ databases">
        <title>Long-read-based genome assembly of the green algal bacterivore Cymbomonas tetramitiformis.</title>
        <authorList>
            <person name="Gyaltshen Y."/>
            <person name="Rozenberg A."/>
            <person name="Paasch A."/>
            <person name="Burns J.A."/>
            <person name="Warring S."/>
            <person name="Larson R."/>
            <person name="Maurer-Alcala X."/>
            <person name="Dacks J."/>
            <person name="Kim E."/>
        </authorList>
    </citation>
    <scope>NUCLEOTIDE SEQUENCE</scope>
    <source>
        <strain evidence="4">PLY_AMNH</strain>
    </source>
</reference>
<evidence type="ECO:0000256" key="1">
    <source>
        <dbReference type="ARBA" id="ARBA00022837"/>
    </source>
</evidence>
<dbReference type="GO" id="GO:0005509">
    <property type="term" value="F:calcium ion binding"/>
    <property type="evidence" value="ECO:0007669"/>
    <property type="project" value="InterPro"/>
</dbReference>
<evidence type="ECO:0000313" key="3">
    <source>
        <dbReference type="EMBL" id="KAK3250790.1"/>
    </source>
</evidence>
<dbReference type="PROSITE" id="PS50222">
    <property type="entry name" value="EF_HAND_2"/>
    <property type="match status" value="1"/>
</dbReference>
<dbReference type="EMBL" id="LGRX02026475">
    <property type="protein sequence ID" value="KAK3250790.1"/>
    <property type="molecule type" value="Genomic_DNA"/>
</dbReference>
<sequence>MKRLQKCCRSKKTLTLADVLKLVYPGADQSDILKLLRAVQEKTALEKELDPLGRVAELKQREEETTQWSSWFEQMWPYWDSDGNGELDEFEFKTVVRDIGASPADADTFFEEIDLDGSGFISKEEFREWWIGKGNCTSAINLQSRKH</sequence>
<proteinExistence type="predicted"/>
<dbReference type="EMBL" id="LGRX02026474">
    <property type="protein sequence ID" value="KAK3250796.1"/>
    <property type="molecule type" value="Genomic_DNA"/>
</dbReference>
<dbReference type="Pfam" id="PF13499">
    <property type="entry name" value="EF-hand_7"/>
    <property type="match status" value="1"/>
</dbReference>
<evidence type="ECO:0000259" key="2">
    <source>
        <dbReference type="PROSITE" id="PS50222"/>
    </source>
</evidence>
<dbReference type="Proteomes" id="UP001190700">
    <property type="component" value="Unassembled WGS sequence"/>
</dbReference>
<dbReference type="Gene3D" id="1.10.238.10">
    <property type="entry name" value="EF-hand"/>
    <property type="match status" value="1"/>
</dbReference>
<accession>A0AAE0C9A9</accession>
<dbReference type="InterPro" id="IPR018247">
    <property type="entry name" value="EF_Hand_1_Ca_BS"/>
</dbReference>
<dbReference type="InterPro" id="IPR002048">
    <property type="entry name" value="EF_hand_dom"/>
</dbReference>
<dbReference type="SUPFAM" id="SSF47473">
    <property type="entry name" value="EF-hand"/>
    <property type="match status" value="1"/>
</dbReference>
<comment type="caution">
    <text evidence="4">The sequence shown here is derived from an EMBL/GenBank/DDBJ whole genome shotgun (WGS) entry which is preliminary data.</text>
</comment>
<reference evidence="4 5" key="1">
    <citation type="journal article" date="2015" name="Genome Biol. Evol.">
        <title>Comparative Genomics of a Bacterivorous Green Alga Reveals Evolutionary Causalities and Consequences of Phago-Mixotrophic Mode of Nutrition.</title>
        <authorList>
            <person name="Burns J.A."/>
            <person name="Paasch A."/>
            <person name="Narechania A."/>
            <person name="Kim E."/>
        </authorList>
    </citation>
    <scope>NUCLEOTIDE SEQUENCE [LARGE SCALE GENOMIC DNA]</scope>
    <source>
        <strain evidence="4">PLY_AMNH</strain>
    </source>
</reference>
<dbReference type="AlphaFoldDB" id="A0AAE0C9A9"/>
<dbReference type="InterPro" id="IPR011992">
    <property type="entry name" value="EF-hand-dom_pair"/>
</dbReference>
<organism evidence="4 5">
    <name type="scientific">Cymbomonas tetramitiformis</name>
    <dbReference type="NCBI Taxonomy" id="36881"/>
    <lineage>
        <taxon>Eukaryota</taxon>
        <taxon>Viridiplantae</taxon>
        <taxon>Chlorophyta</taxon>
        <taxon>Pyramimonadophyceae</taxon>
        <taxon>Pyramimonadales</taxon>
        <taxon>Pyramimonadaceae</taxon>
        <taxon>Cymbomonas</taxon>
    </lineage>
</organism>
<protein>
    <recommendedName>
        <fullName evidence="2">EF-hand domain-containing protein</fullName>
    </recommendedName>
</protein>
<evidence type="ECO:0000313" key="4">
    <source>
        <dbReference type="EMBL" id="KAK3250796.1"/>
    </source>
</evidence>
<evidence type="ECO:0000313" key="5">
    <source>
        <dbReference type="Proteomes" id="UP001190700"/>
    </source>
</evidence>
<dbReference type="CDD" id="cd00051">
    <property type="entry name" value="EFh"/>
    <property type="match status" value="1"/>
</dbReference>
<feature type="domain" description="EF-hand" evidence="2">
    <location>
        <begin position="101"/>
        <end position="136"/>
    </location>
</feature>
<dbReference type="PROSITE" id="PS00018">
    <property type="entry name" value="EF_HAND_1"/>
    <property type="match status" value="1"/>
</dbReference>
<keyword evidence="1" id="KW-0106">Calcium</keyword>
<keyword evidence="5" id="KW-1185">Reference proteome</keyword>
<dbReference type="SMART" id="SM00054">
    <property type="entry name" value="EFh"/>
    <property type="match status" value="2"/>
</dbReference>
<gene>
    <name evidence="4" type="ORF">CYMTET_39842</name>
    <name evidence="3" type="ORF">CYMTET_39845</name>
</gene>
<name>A0AAE0C9A9_9CHLO</name>